<gene>
    <name evidence="1" type="ORF">HDID_LOCUS5082</name>
</gene>
<proteinExistence type="predicted"/>
<name>A0A0R3SJG9_HYMDI</name>
<reference evidence="1 2" key="2">
    <citation type="submission" date="2018-11" db="EMBL/GenBank/DDBJ databases">
        <authorList>
            <consortium name="Pathogen Informatics"/>
        </authorList>
    </citation>
    <scope>NUCLEOTIDE SEQUENCE [LARGE SCALE GENOMIC DNA]</scope>
</reference>
<dbReference type="EMBL" id="UYSG01002319">
    <property type="protein sequence ID" value="VDL57400.1"/>
    <property type="molecule type" value="Genomic_DNA"/>
</dbReference>
<dbReference type="AlphaFoldDB" id="A0A0R3SJG9"/>
<sequence length="89" mass="9945">MDEIYNFDSDPCTGMELLVFMQRNSEGTSKLVGTIRVYINLIKPVKMSLRQTMRHMPQQSTAPAAAAVPDRLISFFLPRGGSRLLQLSG</sequence>
<dbReference type="WBParaSite" id="HDID_0000508401-mRNA-1">
    <property type="protein sequence ID" value="HDID_0000508401-mRNA-1"/>
    <property type="gene ID" value="HDID_0000508401"/>
</dbReference>
<evidence type="ECO:0000313" key="3">
    <source>
        <dbReference type="WBParaSite" id="HDID_0000508401-mRNA-1"/>
    </source>
</evidence>
<dbReference type="OrthoDB" id="6243270at2759"/>
<evidence type="ECO:0000313" key="2">
    <source>
        <dbReference type="Proteomes" id="UP000274504"/>
    </source>
</evidence>
<reference evidence="3" key="1">
    <citation type="submission" date="2017-02" db="UniProtKB">
        <authorList>
            <consortium name="WormBaseParasite"/>
        </authorList>
    </citation>
    <scope>IDENTIFICATION</scope>
</reference>
<organism evidence="3">
    <name type="scientific">Hymenolepis diminuta</name>
    <name type="common">Rat tapeworm</name>
    <dbReference type="NCBI Taxonomy" id="6216"/>
    <lineage>
        <taxon>Eukaryota</taxon>
        <taxon>Metazoa</taxon>
        <taxon>Spiralia</taxon>
        <taxon>Lophotrochozoa</taxon>
        <taxon>Platyhelminthes</taxon>
        <taxon>Cestoda</taxon>
        <taxon>Eucestoda</taxon>
        <taxon>Cyclophyllidea</taxon>
        <taxon>Hymenolepididae</taxon>
        <taxon>Hymenolepis</taxon>
    </lineage>
</organism>
<dbReference type="Proteomes" id="UP000274504">
    <property type="component" value="Unassembled WGS sequence"/>
</dbReference>
<dbReference type="STRING" id="6216.A0A0R3SJG9"/>
<accession>A0A0R3SJG9</accession>
<evidence type="ECO:0000313" key="1">
    <source>
        <dbReference type="EMBL" id="VDL57400.1"/>
    </source>
</evidence>
<dbReference type="Gene3D" id="3.10.20.90">
    <property type="entry name" value="Phosphatidylinositol 3-kinase Catalytic Subunit, Chain A, domain 1"/>
    <property type="match status" value="1"/>
</dbReference>
<protein>
    <submittedName>
        <fullName evidence="3">GAE domain-containing protein</fullName>
    </submittedName>
</protein>